<name>A0A9Q3FL92_9BASI</name>
<protein>
    <submittedName>
        <fullName evidence="2">Uncharacterized protein</fullName>
    </submittedName>
</protein>
<feature type="region of interest" description="Disordered" evidence="1">
    <location>
        <begin position="131"/>
        <end position="168"/>
    </location>
</feature>
<accession>A0A9Q3FL92</accession>
<feature type="compositionally biased region" description="Polar residues" evidence="1">
    <location>
        <begin position="144"/>
        <end position="156"/>
    </location>
</feature>
<organism evidence="2 3">
    <name type="scientific">Austropuccinia psidii MF-1</name>
    <dbReference type="NCBI Taxonomy" id="1389203"/>
    <lineage>
        <taxon>Eukaryota</taxon>
        <taxon>Fungi</taxon>
        <taxon>Dikarya</taxon>
        <taxon>Basidiomycota</taxon>
        <taxon>Pucciniomycotina</taxon>
        <taxon>Pucciniomycetes</taxon>
        <taxon>Pucciniales</taxon>
        <taxon>Sphaerophragmiaceae</taxon>
        <taxon>Austropuccinia</taxon>
    </lineage>
</organism>
<dbReference type="Proteomes" id="UP000765509">
    <property type="component" value="Unassembled WGS sequence"/>
</dbReference>
<comment type="caution">
    <text evidence="2">The sequence shown here is derived from an EMBL/GenBank/DDBJ whole genome shotgun (WGS) entry which is preliminary data.</text>
</comment>
<dbReference type="EMBL" id="AVOT02047485">
    <property type="protein sequence ID" value="MBW0542790.1"/>
    <property type="molecule type" value="Genomic_DNA"/>
</dbReference>
<feature type="region of interest" description="Disordered" evidence="1">
    <location>
        <begin position="1"/>
        <end position="26"/>
    </location>
</feature>
<sequence>MEVDLEVEMSPQKGKIASGIESTQGTSILQRQVSEMPIISEPELELSISSSNGDNSNSEGTNRHIHEPFQAVLHGLQGQRLGNVSTNTPRSDELLAHSENVPQRGEIVKDSNGWNQLSSRHEIKTITNFHKKKGEESKEEAQLAFTSKPQASQSPQKVKKKGRKPYSPSYRVSRIQKDAMDNVFNMARALMEFKDKETKKKSTILNLWFKIISQKFKLKIFRN</sequence>
<dbReference type="AlphaFoldDB" id="A0A9Q3FL92"/>
<evidence type="ECO:0000256" key="1">
    <source>
        <dbReference type="SAM" id="MobiDB-lite"/>
    </source>
</evidence>
<feature type="region of interest" description="Disordered" evidence="1">
    <location>
        <begin position="47"/>
        <end position="75"/>
    </location>
</feature>
<reference evidence="2" key="1">
    <citation type="submission" date="2021-03" db="EMBL/GenBank/DDBJ databases">
        <title>Draft genome sequence of rust myrtle Austropuccinia psidii MF-1, a brazilian biotype.</title>
        <authorList>
            <person name="Quecine M.C."/>
            <person name="Pachon D.M.R."/>
            <person name="Bonatelli M.L."/>
            <person name="Correr F.H."/>
            <person name="Franceschini L.M."/>
            <person name="Leite T.F."/>
            <person name="Margarido G.R.A."/>
            <person name="Almeida C.A."/>
            <person name="Ferrarezi J.A."/>
            <person name="Labate C.A."/>
        </authorList>
    </citation>
    <scope>NUCLEOTIDE SEQUENCE</scope>
    <source>
        <strain evidence="2">MF-1</strain>
    </source>
</reference>
<gene>
    <name evidence="2" type="ORF">O181_082505</name>
</gene>
<keyword evidence="3" id="KW-1185">Reference proteome</keyword>
<evidence type="ECO:0000313" key="3">
    <source>
        <dbReference type="Proteomes" id="UP000765509"/>
    </source>
</evidence>
<evidence type="ECO:0000313" key="2">
    <source>
        <dbReference type="EMBL" id="MBW0542790.1"/>
    </source>
</evidence>
<proteinExistence type="predicted"/>
<feature type="compositionally biased region" description="Low complexity" evidence="1">
    <location>
        <begin position="47"/>
        <end position="58"/>
    </location>
</feature>